<dbReference type="Gene3D" id="1.10.287.110">
    <property type="entry name" value="DnaJ domain"/>
    <property type="match status" value="1"/>
</dbReference>
<dbReference type="Proteomes" id="UP000287533">
    <property type="component" value="Unassembled WGS sequence"/>
</dbReference>
<evidence type="ECO:0000313" key="8">
    <source>
        <dbReference type="Proteomes" id="UP000287533"/>
    </source>
</evidence>
<keyword evidence="4" id="KW-0802">TPR repeat</keyword>
<dbReference type="Pfam" id="PF00226">
    <property type="entry name" value="DnaJ"/>
    <property type="match status" value="1"/>
</dbReference>
<dbReference type="GO" id="GO:0051087">
    <property type="term" value="F:protein-folding chaperone binding"/>
    <property type="evidence" value="ECO:0007669"/>
    <property type="project" value="TreeGrafter"/>
</dbReference>
<accession>A0A430FN94</accession>
<dbReference type="PRINTS" id="PR00625">
    <property type="entry name" value="JDOMAIN"/>
</dbReference>
<dbReference type="SUPFAM" id="SSF46565">
    <property type="entry name" value="Chaperone J-domain"/>
    <property type="match status" value="1"/>
</dbReference>
<dbReference type="AlphaFoldDB" id="A0A430FN94"/>
<keyword evidence="5" id="KW-0472">Membrane</keyword>
<keyword evidence="5" id="KW-0812">Transmembrane</keyword>
<evidence type="ECO:0000256" key="5">
    <source>
        <dbReference type="SAM" id="Phobius"/>
    </source>
</evidence>
<dbReference type="SMART" id="SM00028">
    <property type="entry name" value="TPR"/>
    <property type="match status" value="3"/>
</dbReference>
<dbReference type="GO" id="GO:0034975">
    <property type="term" value="P:protein folding in endoplasmic reticulum"/>
    <property type="evidence" value="ECO:0007669"/>
    <property type="project" value="TreeGrafter"/>
</dbReference>
<keyword evidence="2" id="KW-0732">Signal</keyword>
<dbReference type="PANTHER" id="PTHR44140:SF2">
    <property type="entry name" value="LD25575P"/>
    <property type="match status" value="1"/>
</dbReference>
<evidence type="ECO:0000256" key="3">
    <source>
        <dbReference type="ARBA" id="ARBA00022824"/>
    </source>
</evidence>
<dbReference type="PROSITE" id="PS50076">
    <property type="entry name" value="DNAJ_2"/>
    <property type="match status" value="1"/>
</dbReference>
<dbReference type="GO" id="GO:0051787">
    <property type="term" value="F:misfolded protein binding"/>
    <property type="evidence" value="ECO:0007669"/>
    <property type="project" value="TreeGrafter"/>
</dbReference>
<protein>
    <submittedName>
        <fullName evidence="7">Molecular chaperone DnaJ</fullName>
    </submittedName>
</protein>
<keyword evidence="5" id="KW-1133">Transmembrane helix</keyword>
<organism evidence="7 8">
    <name type="scientific">Bifidobacterium goeldii</name>
    <dbReference type="NCBI Taxonomy" id="2306975"/>
    <lineage>
        <taxon>Bacteria</taxon>
        <taxon>Bacillati</taxon>
        <taxon>Actinomycetota</taxon>
        <taxon>Actinomycetes</taxon>
        <taxon>Bifidobacteriales</taxon>
        <taxon>Bifidobacteriaceae</taxon>
        <taxon>Bifidobacterium</taxon>
    </lineage>
</organism>
<dbReference type="EMBL" id="QXGL01000001">
    <property type="protein sequence ID" value="RSX54298.1"/>
    <property type="molecule type" value="Genomic_DNA"/>
</dbReference>
<dbReference type="CDD" id="cd06257">
    <property type="entry name" value="DnaJ"/>
    <property type="match status" value="1"/>
</dbReference>
<dbReference type="InterPro" id="IPR019734">
    <property type="entry name" value="TPR_rpt"/>
</dbReference>
<evidence type="ECO:0000256" key="2">
    <source>
        <dbReference type="ARBA" id="ARBA00022729"/>
    </source>
</evidence>
<evidence type="ECO:0000313" key="7">
    <source>
        <dbReference type="EMBL" id="RSX54298.1"/>
    </source>
</evidence>
<dbReference type="PANTHER" id="PTHR44140">
    <property type="entry name" value="LD25575P"/>
    <property type="match status" value="1"/>
</dbReference>
<dbReference type="SUPFAM" id="SSF48452">
    <property type="entry name" value="TPR-like"/>
    <property type="match status" value="1"/>
</dbReference>
<feature type="domain" description="J" evidence="6">
    <location>
        <begin position="5"/>
        <end position="74"/>
    </location>
</feature>
<keyword evidence="8" id="KW-1185">Reference proteome</keyword>
<evidence type="ECO:0000259" key="6">
    <source>
        <dbReference type="PROSITE" id="PS50076"/>
    </source>
</evidence>
<keyword evidence="3" id="KW-0256">Endoplasmic reticulum</keyword>
<evidence type="ECO:0000256" key="4">
    <source>
        <dbReference type="PROSITE-ProRule" id="PRU00339"/>
    </source>
</evidence>
<dbReference type="Gene3D" id="1.25.40.10">
    <property type="entry name" value="Tetratricopeptide repeat domain"/>
    <property type="match status" value="1"/>
</dbReference>
<reference evidence="7 8" key="1">
    <citation type="submission" date="2018-09" db="EMBL/GenBank/DDBJ databases">
        <title>Characterization of the phylogenetic diversity of five novel species belonging to the genus Bifidobacterium.</title>
        <authorList>
            <person name="Lugli G.A."/>
            <person name="Duranti S."/>
            <person name="Milani C."/>
        </authorList>
    </citation>
    <scope>NUCLEOTIDE SEQUENCE [LARGE SCALE GENOMIC DNA]</scope>
    <source>
        <strain evidence="7 8">2034B</strain>
    </source>
</reference>
<feature type="transmembrane region" description="Helical" evidence="5">
    <location>
        <begin position="336"/>
        <end position="355"/>
    </location>
</feature>
<proteinExistence type="predicted"/>
<dbReference type="OrthoDB" id="4570223at2"/>
<dbReference type="InterPro" id="IPR001623">
    <property type="entry name" value="DnaJ_domain"/>
</dbReference>
<feature type="transmembrane region" description="Helical" evidence="5">
    <location>
        <begin position="311"/>
        <end position="330"/>
    </location>
</feature>
<dbReference type="InterPro" id="IPR011990">
    <property type="entry name" value="TPR-like_helical_dom_sf"/>
</dbReference>
<dbReference type="SMART" id="SM00271">
    <property type="entry name" value="DnaJ"/>
    <property type="match status" value="1"/>
</dbReference>
<comment type="subcellular location">
    <subcellularLocation>
        <location evidence="1">Endoplasmic reticulum</location>
    </subcellularLocation>
</comment>
<sequence length="379" mass="42559">MAFVNYYELLGIEQNADEETIRKAIRTMRKRFRQLEGSPDLDQRSMAEKKTAQISEAEKVLLDPAARQQYDASFAQASAAAAAQQAAEAAQQGPSEDPLDDVRRYYRNGDMRNAVYAVKEATRIQPNNPDAWYMRANIDVEIQDYGDANFSANQALKYAPNEPKLYGLIGEIADSEKRYADAEQAFRHASSLDPQNGYYAGRVAWALMDQKKNEESLNLIRQIHQAFPNDDYVKRTYINLLLIDISWNQSNNADGTVFFYANTKQVELGKQRLAEIDSLGPIEDEELRQRVAQHHADLAAASARKFRWPGIGYLAMCVIGWFIGLLIIGGLFKAEFIQMILFLALTGGIGYGAYLKMFPFGWAVNNELGGTASQNTGLH</sequence>
<dbReference type="PROSITE" id="PS50005">
    <property type="entry name" value="TPR"/>
    <property type="match status" value="1"/>
</dbReference>
<evidence type="ECO:0000256" key="1">
    <source>
        <dbReference type="ARBA" id="ARBA00004240"/>
    </source>
</evidence>
<feature type="repeat" description="TPR" evidence="4">
    <location>
        <begin position="163"/>
        <end position="196"/>
    </location>
</feature>
<dbReference type="RefSeq" id="WP_125979528.1">
    <property type="nucleotide sequence ID" value="NZ_QXGL01000001.1"/>
</dbReference>
<dbReference type="InterPro" id="IPR036869">
    <property type="entry name" value="J_dom_sf"/>
</dbReference>
<gene>
    <name evidence="7" type="ORF">D2E25_0606</name>
</gene>
<dbReference type="InterPro" id="IPR051727">
    <property type="entry name" value="DnaJ_C3_Co-chaperones"/>
</dbReference>
<comment type="caution">
    <text evidence="7">The sequence shown here is derived from an EMBL/GenBank/DDBJ whole genome shotgun (WGS) entry which is preliminary data.</text>
</comment>
<name>A0A430FN94_9BIFI</name>
<dbReference type="Pfam" id="PF14559">
    <property type="entry name" value="TPR_19"/>
    <property type="match status" value="1"/>
</dbReference>